<proteinExistence type="predicted"/>
<reference evidence="1 2" key="1">
    <citation type="submission" date="2018-06" db="EMBL/GenBank/DDBJ databases">
        <authorList>
            <consortium name="Pathogen Informatics"/>
            <person name="Doyle S."/>
        </authorList>
    </citation>
    <scope>NUCLEOTIDE SEQUENCE [LARGE SCALE GENOMIC DNA]</scope>
    <source>
        <strain evidence="1 2">NCTC9128</strain>
    </source>
</reference>
<dbReference type="EMBL" id="UAWN01000012">
    <property type="protein sequence ID" value="SQC15070.1"/>
    <property type="molecule type" value="Genomic_DNA"/>
</dbReference>
<gene>
    <name evidence="1" type="ORF">NCTC9128_03175</name>
</gene>
<name>A0A2X3EX33_KLEPN</name>
<organism evidence="1 2">
    <name type="scientific">Klebsiella pneumoniae</name>
    <dbReference type="NCBI Taxonomy" id="573"/>
    <lineage>
        <taxon>Bacteria</taxon>
        <taxon>Pseudomonadati</taxon>
        <taxon>Pseudomonadota</taxon>
        <taxon>Gammaproteobacteria</taxon>
        <taxon>Enterobacterales</taxon>
        <taxon>Enterobacteriaceae</taxon>
        <taxon>Klebsiella/Raoultella group</taxon>
        <taxon>Klebsiella</taxon>
        <taxon>Klebsiella pneumoniae complex</taxon>
    </lineage>
</organism>
<accession>A0A2X3EX33</accession>
<evidence type="ECO:0000313" key="2">
    <source>
        <dbReference type="Proteomes" id="UP000251088"/>
    </source>
</evidence>
<evidence type="ECO:0000313" key="1">
    <source>
        <dbReference type="EMBL" id="SQC15070.1"/>
    </source>
</evidence>
<protein>
    <submittedName>
        <fullName evidence="1">Uncharacterized protein</fullName>
    </submittedName>
</protein>
<dbReference type="Proteomes" id="UP000251088">
    <property type="component" value="Unassembled WGS sequence"/>
</dbReference>
<dbReference type="AlphaFoldDB" id="A0A2X3EX33"/>
<sequence>MICRDESLNADAKAKAKSMKYLISRKKQSHVITRLCYS</sequence>